<feature type="compositionally biased region" description="Polar residues" evidence="4">
    <location>
        <begin position="379"/>
        <end position="391"/>
    </location>
</feature>
<dbReference type="GO" id="GO:0005576">
    <property type="term" value="C:extracellular region"/>
    <property type="evidence" value="ECO:0007669"/>
    <property type="project" value="UniProtKB-SubCell"/>
</dbReference>
<keyword evidence="7" id="KW-1185">Reference proteome</keyword>
<keyword evidence="3" id="KW-0732">Signal</keyword>
<evidence type="ECO:0000256" key="3">
    <source>
        <dbReference type="ARBA" id="ARBA00022729"/>
    </source>
</evidence>
<accession>A0A921ZG03</accession>
<protein>
    <recommendedName>
        <fullName evidence="5">VWFC domain-containing protein</fullName>
    </recommendedName>
</protein>
<sequence>MGDLGVTKTKESVEMTISMQSRRRRLCRQCSAARRRDMSPALAWLVLPVCLLARAGVSNGVSLKSVHHGRSIRALALPPGCLYDGRWYTEGEMVSSSRSACLLCVCVRGALSCRRRACAPLPDPPPDRCQVVHRKDGCCPELQCTDGINSLDNVAKVRFAEDLSDIATPSSIAHGKLLLKSRWKEESYLTADGIGVFPACVEGGSVFAAGSAMRAASACEACFCLQGARRCVTPKCLPPPQGCTARAAPGACCPTRYYCRHDDVKQHDRRHDCEVNGIWVAEGDRVVTETTTANCTSCFCLRGSVRCQPLACAPPLLGCEPLLRPGECCPHQYRCQHDEGPGYHKHNNAFTTKIENRAFQSSKSTKQETTTTQIVATKNTPTTSLTNSLVATTKVKRKTNDPPPSSSQKPIENVTTQSPTTRVTTTQETTTEMATDQPDETMKVIINGTINCTAEISSTSLPRNISFEDSVKAAMDVQPRVPIVNIENLDHTYSPNDIITDRNINVFDENESFTINVTSSLMTNTSLSTKPPLVTVSKPGIVADVPNTSKKTKGDYDYDYTEPTLPPSLPNLKIIPFVAADAVVDEKAPKETLTYPLLEREDKFPVYYPNVNQKESQYASRREGVYDPTQYPVFISNKNTQYPSLTHDMASGFASHNDLEYTVGASLGNRVSEVKEVTKPPTTSTTFSVEMPAVNLFSPPVETEGGFMPKDPGIIDDYYAVYANTPPAPAVPHLTTSMQLDIVKGECVSPDGQRVAEGENAVVGCTRCDCTWGRLLCVPIDCPTPEGCHRAPVIQANDECCGELICEEVTKTSPVASTTVEKSNKNNTVVKTENISLTLKVDTPSYNTTIINMTLPSIKVEDKVQIGSKNPINVQNNVHKTSNVSMSTTTNISETNLTLTTEATSEKSNQTLNHSQEYDEDEDDEGFSFGSVLKLLLSDNYETTTVATIKPTVKPVPTKPIATTTRRPSKPTLVPFIPLPPGPLIPPPNKVPINRIDHLLLGETSAIKTTRQPVTMRPIVKTTQAPTKIPEVKVQIDQVKEAPSPPNLGIGAGLLKLAGCNIYGRMYRVGRIIAELSTPCQECWCTELGVQCKPLKC</sequence>
<dbReference type="PANTHER" id="PTHR46698">
    <property type="entry name" value="CROSSVEINLESS 2"/>
    <property type="match status" value="1"/>
</dbReference>
<reference evidence="6" key="2">
    <citation type="submission" date="2020-12" db="EMBL/GenBank/DDBJ databases">
        <authorList>
            <person name="Kanost M."/>
        </authorList>
    </citation>
    <scope>NUCLEOTIDE SEQUENCE</scope>
</reference>
<dbReference type="SMART" id="SM00214">
    <property type="entry name" value="VWC"/>
    <property type="match status" value="4"/>
</dbReference>
<evidence type="ECO:0000256" key="2">
    <source>
        <dbReference type="ARBA" id="ARBA00022525"/>
    </source>
</evidence>
<dbReference type="PANTHER" id="PTHR46698:SF3">
    <property type="entry name" value="TENECTIN ISOFORM 1-RELATED"/>
    <property type="match status" value="1"/>
</dbReference>
<organism evidence="6 7">
    <name type="scientific">Manduca sexta</name>
    <name type="common">Tobacco hawkmoth</name>
    <name type="synonym">Tobacco hornworm</name>
    <dbReference type="NCBI Taxonomy" id="7130"/>
    <lineage>
        <taxon>Eukaryota</taxon>
        <taxon>Metazoa</taxon>
        <taxon>Ecdysozoa</taxon>
        <taxon>Arthropoda</taxon>
        <taxon>Hexapoda</taxon>
        <taxon>Insecta</taxon>
        <taxon>Pterygota</taxon>
        <taxon>Neoptera</taxon>
        <taxon>Endopterygota</taxon>
        <taxon>Lepidoptera</taxon>
        <taxon>Glossata</taxon>
        <taxon>Ditrysia</taxon>
        <taxon>Bombycoidea</taxon>
        <taxon>Sphingidae</taxon>
        <taxon>Sphinginae</taxon>
        <taxon>Sphingini</taxon>
        <taxon>Manduca</taxon>
    </lineage>
</organism>
<dbReference type="AlphaFoldDB" id="A0A921ZG03"/>
<evidence type="ECO:0000259" key="5">
    <source>
        <dbReference type="PROSITE" id="PS50184"/>
    </source>
</evidence>
<feature type="compositionally biased region" description="Low complexity" evidence="4">
    <location>
        <begin position="415"/>
        <end position="435"/>
    </location>
</feature>
<dbReference type="InterPro" id="IPR001007">
    <property type="entry name" value="VWF_dom"/>
</dbReference>
<comment type="subcellular location">
    <subcellularLocation>
        <location evidence="1">Secreted</location>
    </subcellularLocation>
</comment>
<dbReference type="EMBL" id="JH668541">
    <property type="protein sequence ID" value="KAG6457258.1"/>
    <property type="molecule type" value="Genomic_DNA"/>
</dbReference>
<reference evidence="6" key="1">
    <citation type="journal article" date="2016" name="Insect Biochem. Mol. Biol.">
        <title>Multifaceted biological insights from a draft genome sequence of the tobacco hornworm moth, Manduca sexta.</title>
        <authorList>
            <person name="Kanost M.R."/>
            <person name="Arrese E.L."/>
            <person name="Cao X."/>
            <person name="Chen Y.R."/>
            <person name="Chellapilla S."/>
            <person name="Goldsmith M.R."/>
            <person name="Grosse-Wilde E."/>
            <person name="Heckel D.G."/>
            <person name="Herndon N."/>
            <person name="Jiang H."/>
            <person name="Papanicolaou A."/>
            <person name="Qu J."/>
            <person name="Soulages J.L."/>
            <person name="Vogel H."/>
            <person name="Walters J."/>
            <person name="Waterhouse R.M."/>
            <person name="Ahn S.J."/>
            <person name="Almeida F.C."/>
            <person name="An C."/>
            <person name="Aqrawi P."/>
            <person name="Bretschneider A."/>
            <person name="Bryant W.B."/>
            <person name="Bucks S."/>
            <person name="Chao H."/>
            <person name="Chevignon G."/>
            <person name="Christen J.M."/>
            <person name="Clarke D.F."/>
            <person name="Dittmer N.T."/>
            <person name="Ferguson L.C.F."/>
            <person name="Garavelou S."/>
            <person name="Gordon K.H.J."/>
            <person name="Gunaratna R.T."/>
            <person name="Han Y."/>
            <person name="Hauser F."/>
            <person name="He Y."/>
            <person name="Heidel-Fischer H."/>
            <person name="Hirsh A."/>
            <person name="Hu Y."/>
            <person name="Jiang H."/>
            <person name="Kalra D."/>
            <person name="Klinner C."/>
            <person name="Konig C."/>
            <person name="Kovar C."/>
            <person name="Kroll A.R."/>
            <person name="Kuwar S.S."/>
            <person name="Lee S.L."/>
            <person name="Lehman R."/>
            <person name="Li K."/>
            <person name="Li Z."/>
            <person name="Liang H."/>
            <person name="Lovelace S."/>
            <person name="Lu Z."/>
            <person name="Mansfield J.H."/>
            <person name="McCulloch K.J."/>
            <person name="Mathew T."/>
            <person name="Morton B."/>
            <person name="Muzny D.M."/>
            <person name="Neunemann D."/>
            <person name="Ongeri F."/>
            <person name="Pauchet Y."/>
            <person name="Pu L.L."/>
            <person name="Pyrousis I."/>
            <person name="Rao X.J."/>
            <person name="Redding A."/>
            <person name="Roesel C."/>
            <person name="Sanchez-Gracia A."/>
            <person name="Schaack S."/>
            <person name="Shukla A."/>
            <person name="Tetreau G."/>
            <person name="Wang Y."/>
            <person name="Xiong G.H."/>
            <person name="Traut W."/>
            <person name="Walsh T.K."/>
            <person name="Worley K.C."/>
            <person name="Wu D."/>
            <person name="Wu W."/>
            <person name="Wu Y.Q."/>
            <person name="Zhang X."/>
            <person name="Zou Z."/>
            <person name="Zucker H."/>
            <person name="Briscoe A.D."/>
            <person name="Burmester T."/>
            <person name="Clem R.J."/>
            <person name="Feyereisen R."/>
            <person name="Grimmelikhuijzen C.J.P."/>
            <person name="Hamodrakas S.J."/>
            <person name="Hansson B.S."/>
            <person name="Huguet E."/>
            <person name="Jermiin L.S."/>
            <person name="Lan Q."/>
            <person name="Lehman H.K."/>
            <person name="Lorenzen M."/>
            <person name="Merzendorfer H."/>
            <person name="Michalopoulos I."/>
            <person name="Morton D.B."/>
            <person name="Muthukrishnan S."/>
            <person name="Oakeshott J.G."/>
            <person name="Palmer W."/>
            <person name="Park Y."/>
            <person name="Passarelli A.L."/>
            <person name="Rozas J."/>
            <person name="Schwartz L.M."/>
            <person name="Smith W."/>
            <person name="Southgate A."/>
            <person name="Vilcinskas A."/>
            <person name="Vogt R."/>
            <person name="Wang P."/>
            <person name="Werren J."/>
            <person name="Yu X.Q."/>
            <person name="Zhou J.J."/>
            <person name="Brown S.J."/>
            <person name="Scherer S.E."/>
            <person name="Richards S."/>
            <person name="Blissard G.W."/>
        </authorList>
    </citation>
    <scope>NUCLEOTIDE SEQUENCE</scope>
</reference>
<gene>
    <name evidence="6" type="ORF">O3G_MSEX010199</name>
</gene>
<feature type="compositionally biased region" description="Polar residues" evidence="4">
    <location>
        <begin position="892"/>
        <end position="915"/>
    </location>
</feature>
<feature type="region of interest" description="Disordered" evidence="4">
    <location>
        <begin position="357"/>
        <end position="436"/>
    </location>
</feature>
<keyword evidence="2" id="KW-0964">Secreted</keyword>
<evidence type="ECO:0000313" key="7">
    <source>
        <dbReference type="Proteomes" id="UP000791440"/>
    </source>
</evidence>
<dbReference type="InterPro" id="IPR052424">
    <property type="entry name" value="Kielin_Chordin-BMP_Reg"/>
</dbReference>
<name>A0A921ZG03_MANSE</name>
<feature type="domain" description="VWFC" evidence="5">
    <location>
        <begin position="79"/>
        <end position="145"/>
    </location>
</feature>
<comment type="caution">
    <text evidence="6">The sequence shown here is derived from an EMBL/GenBank/DDBJ whole genome shotgun (WGS) entry which is preliminary data.</text>
</comment>
<evidence type="ECO:0000256" key="4">
    <source>
        <dbReference type="SAM" id="MobiDB-lite"/>
    </source>
</evidence>
<feature type="domain" description="VWFC" evidence="5">
    <location>
        <begin position="745"/>
        <end position="807"/>
    </location>
</feature>
<evidence type="ECO:0000256" key="1">
    <source>
        <dbReference type="ARBA" id="ARBA00004613"/>
    </source>
</evidence>
<dbReference type="Proteomes" id="UP000791440">
    <property type="component" value="Unassembled WGS sequence"/>
</dbReference>
<evidence type="ECO:0000313" key="6">
    <source>
        <dbReference type="EMBL" id="KAG6457258.1"/>
    </source>
</evidence>
<feature type="domain" description="VWFC" evidence="5">
    <location>
        <begin position="273"/>
        <end position="336"/>
    </location>
</feature>
<feature type="compositionally biased region" description="Low complexity" evidence="4">
    <location>
        <begin position="360"/>
        <end position="378"/>
    </location>
</feature>
<proteinExistence type="predicted"/>
<feature type="region of interest" description="Disordered" evidence="4">
    <location>
        <begin position="892"/>
        <end position="924"/>
    </location>
</feature>
<dbReference type="PROSITE" id="PS50184">
    <property type="entry name" value="VWFC_2"/>
    <property type="match status" value="3"/>
</dbReference>